<sequence>MRGAGASVRNGEVEGEQRRGPVKEERSGLFSLCCDAAEGLAALCHLETEGLECDSTFMCGKPCGTKPLNGHEERGAHRKYLKMISENHLLKPAAQPEQRGNRRLSEQTMADRTEPRVKCFPGHLLLGSSTCCFTGRHFERSSKVGPAALNRGRGSTEEQHQFQQNRNERRCERRAEAEQML</sequence>
<evidence type="ECO:0000256" key="1">
    <source>
        <dbReference type="SAM" id="MobiDB-lite"/>
    </source>
</evidence>
<reference evidence="2" key="1">
    <citation type="submission" date="2020-03" db="EMBL/GenBank/DDBJ databases">
        <authorList>
            <person name="Weist P."/>
        </authorList>
    </citation>
    <scope>NUCLEOTIDE SEQUENCE</scope>
</reference>
<proteinExistence type="predicted"/>
<name>A0A9N7ZCU9_PLEPL</name>
<dbReference type="Proteomes" id="UP001153269">
    <property type="component" value="Unassembled WGS sequence"/>
</dbReference>
<evidence type="ECO:0000313" key="2">
    <source>
        <dbReference type="EMBL" id="CAB1459690.1"/>
    </source>
</evidence>
<dbReference type="EMBL" id="CADEAL010004444">
    <property type="protein sequence ID" value="CAB1459690.1"/>
    <property type="molecule type" value="Genomic_DNA"/>
</dbReference>
<dbReference type="AlphaFoldDB" id="A0A9N7ZCU9"/>
<keyword evidence="3" id="KW-1185">Reference proteome</keyword>
<feature type="region of interest" description="Disordered" evidence="1">
    <location>
        <begin position="144"/>
        <end position="181"/>
    </location>
</feature>
<comment type="caution">
    <text evidence="2">The sequence shown here is derived from an EMBL/GenBank/DDBJ whole genome shotgun (WGS) entry which is preliminary data.</text>
</comment>
<feature type="compositionally biased region" description="Basic and acidic residues" evidence="1">
    <location>
        <begin position="11"/>
        <end position="22"/>
    </location>
</feature>
<feature type="region of interest" description="Disordered" evidence="1">
    <location>
        <begin position="1"/>
        <end position="22"/>
    </location>
</feature>
<evidence type="ECO:0000313" key="3">
    <source>
        <dbReference type="Proteomes" id="UP001153269"/>
    </source>
</evidence>
<feature type="compositionally biased region" description="Basic and acidic residues" evidence="1">
    <location>
        <begin position="154"/>
        <end position="181"/>
    </location>
</feature>
<accession>A0A9N7ZCU9</accession>
<organism evidence="2 3">
    <name type="scientific">Pleuronectes platessa</name>
    <name type="common">European plaice</name>
    <dbReference type="NCBI Taxonomy" id="8262"/>
    <lineage>
        <taxon>Eukaryota</taxon>
        <taxon>Metazoa</taxon>
        <taxon>Chordata</taxon>
        <taxon>Craniata</taxon>
        <taxon>Vertebrata</taxon>
        <taxon>Euteleostomi</taxon>
        <taxon>Actinopterygii</taxon>
        <taxon>Neopterygii</taxon>
        <taxon>Teleostei</taxon>
        <taxon>Neoteleostei</taxon>
        <taxon>Acanthomorphata</taxon>
        <taxon>Carangaria</taxon>
        <taxon>Pleuronectiformes</taxon>
        <taxon>Pleuronectoidei</taxon>
        <taxon>Pleuronectidae</taxon>
        <taxon>Pleuronectes</taxon>
    </lineage>
</organism>
<gene>
    <name evidence="2" type="ORF">PLEPLA_LOCUS47527</name>
</gene>
<protein>
    <submittedName>
        <fullName evidence="2">Uncharacterized protein</fullName>
    </submittedName>
</protein>